<dbReference type="Proteomes" id="UP001359886">
    <property type="component" value="Unassembled WGS sequence"/>
</dbReference>
<proteinExistence type="predicted"/>
<keyword evidence="2" id="KW-1185">Reference proteome</keyword>
<reference evidence="1 2" key="1">
    <citation type="submission" date="2024-02" db="EMBL/GenBank/DDBJ databases">
        <title>A novel Wenzhouxiangellaceae bacterium, isolated from coastal sediments.</title>
        <authorList>
            <person name="Du Z.-J."/>
            <person name="Ye Y.-Q."/>
            <person name="Zhang X.-Y."/>
        </authorList>
    </citation>
    <scope>NUCLEOTIDE SEQUENCE [LARGE SCALE GENOMIC DNA]</scope>
    <source>
        <strain evidence="1 2">CH-27</strain>
    </source>
</reference>
<evidence type="ECO:0008006" key="3">
    <source>
        <dbReference type="Google" id="ProtNLM"/>
    </source>
</evidence>
<dbReference type="EMBL" id="JAZHOG010000001">
    <property type="protein sequence ID" value="MEJ8566558.1"/>
    <property type="molecule type" value="Genomic_DNA"/>
</dbReference>
<protein>
    <recommendedName>
        <fullName evidence="3">Lipoprotein</fullName>
    </recommendedName>
</protein>
<sequence>MESRGARREANEECLEQADARDEVCDLIGQERYDPDYEIEDFVDPAEIGVSVSPNPFFPLVPGSRWVYEAEDEIITVEVLDEVRLVDGVPCAVVRDTVRELAEEEDESLESEHDEEPEGDLVEDTLDWYAQDQDGNVWYFGEISLNFEDGEISDIEGSWETGEEGARAGVLMFAMPEPGTVYRQEFLLGDAEDMAQVISLDAQPELGEDNPGDCSNGCLQTREWTPIEPGSSEFKYYQPGVGLVQEADPESGETLELTEFSMP</sequence>
<dbReference type="AlphaFoldDB" id="A0AAW9R9W7"/>
<evidence type="ECO:0000313" key="1">
    <source>
        <dbReference type="EMBL" id="MEJ8566558.1"/>
    </source>
</evidence>
<name>A0AAW9R9W7_9GAMM</name>
<accession>A0AAW9R9W7</accession>
<evidence type="ECO:0000313" key="2">
    <source>
        <dbReference type="Proteomes" id="UP001359886"/>
    </source>
</evidence>
<comment type="caution">
    <text evidence="1">The sequence shown here is derived from an EMBL/GenBank/DDBJ whole genome shotgun (WGS) entry which is preliminary data.</text>
</comment>
<organism evidence="1 2">
    <name type="scientific">Elongatibacter sediminis</name>
    <dbReference type="NCBI Taxonomy" id="3119006"/>
    <lineage>
        <taxon>Bacteria</taxon>
        <taxon>Pseudomonadati</taxon>
        <taxon>Pseudomonadota</taxon>
        <taxon>Gammaproteobacteria</taxon>
        <taxon>Chromatiales</taxon>
        <taxon>Wenzhouxiangellaceae</taxon>
        <taxon>Elongatibacter</taxon>
    </lineage>
</organism>
<gene>
    <name evidence="1" type="ORF">V3330_02865</name>
</gene>